<proteinExistence type="inferred from homology"/>
<dbReference type="OrthoDB" id="5959761at2759"/>
<organism evidence="7 8">
    <name type="scientific">Mycoemilia scoparia</name>
    <dbReference type="NCBI Taxonomy" id="417184"/>
    <lineage>
        <taxon>Eukaryota</taxon>
        <taxon>Fungi</taxon>
        <taxon>Fungi incertae sedis</taxon>
        <taxon>Zoopagomycota</taxon>
        <taxon>Kickxellomycotina</taxon>
        <taxon>Kickxellomycetes</taxon>
        <taxon>Kickxellales</taxon>
        <taxon>Kickxellaceae</taxon>
        <taxon>Mycoemilia</taxon>
    </lineage>
</organism>
<feature type="compositionally biased region" description="Polar residues" evidence="6">
    <location>
        <begin position="1"/>
        <end position="11"/>
    </location>
</feature>
<comment type="caution">
    <text evidence="7">The sequence shown here is derived from an EMBL/GenBank/DDBJ whole genome shotgun (WGS) entry which is preliminary data.</text>
</comment>
<reference evidence="7" key="1">
    <citation type="submission" date="2022-07" db="EMBL/GenBank/DDBJ databases">
        <title>Phylogenomic reconstructions and comparative analyses of Kickxellomycotina fungi.</title>
        <authorList>
            <person name="Reynolds N.K."/>
            <person name="Stajich J.E."/>
            <person name="Barry K."/>
            <person name="Grigoriev I.V."/>
            <person name="Crous P."/>
            <person name="Smith M.E."/>
        </authorList>
    </citation>
    <scope>NUCLEOTIDE SEQUENCE</scope>
    <source>
        <strain evidence="7">NBRC 100468</strain>
    </source>
</reference>
<feature type="compositionally biased region" description="Low complexity" evidence="6">
    <location>
        <begin position="14"/>
        <end position="36"/>
    </location>
</feature>
<evidence type="ECO:0000256" key="1">
    <source>
        <dbReference type="ARBA" id="ARBA00002307"/>
    </source>
</evidence>
<keyword evidence="8" id="KW-1185">Reference proteome</keyword>
<sequence length="271" mass="29739">MTLFCVSTTECSSDDNIGSSSSSSKSSSSSSITNSGDEMDIIPMNTMSLNSLSSEYSDEDTLNNESPDFEDAASAAADGVGFYPAECYVERTWNNRPSVRARPTDPVKRVMPQRLKGKKRQTNGYGFSGGMKAAWLASMHSANDLASTVFPFGIPSANSGNGSSKIDASVYFRASRCSNEWWHGFIMDNQLFIYIPNFEGNDRAFRDCSLALMELAEEALQCTNLVVCMPKALSSTIELVRAFMYTGFEMVSPSVTRHNPNYILVGYDCMQ</sequence>
<dbReference type="Gene3D" id="3.40.630.60">
    <property type="match status" value="1"/>
</dbReference>
<dbReference type="EMBL" id="JANBPU010000079">
    <property type="protein sequence ID" value="KAJ1917158.1"/>
    <property type="molecule type" value="Genomic_DNA"/>
</dbReference>
<dbReference type="Pfam" id="PF02100">
    <property type="entry name" value="ODC_AZ"/>
    <property type="match status" value="1"/>
</dbReference>
<keyword evidence="5" id="KW-0688">Ribosomal frameshifting</keyword>
<comment type="similarity">
    <text evidence="2">Belongs to the ODC antizyme family.</text>
</comment>
<gene>
    <name evidence="7" type="ORF">H4219_003348</name>
</gene>
<evidence type="ECO:0000256" key="2">
    <source>
        <dbReference type="ARBA" id="ARBA00008796"/>
    </source>
</evidence>
<protein>
    <recommendedName>
        <fullName evidence="4">Ornithine decarboxylase antizyme</fullName>
    </recommendedName>
</protein>
<dbReference type="GO" id="GO:0008073">
    <property type="term" value="F:ornithine decarboxylase inhibitor activity"/>
    <property type="evidence" value="ECO:0007669"/>
    <property type="project" value="InterPro"/>
</dbReference>
<comment type="function">
    <text evidence="1">Ornithine decarboxylase (ODC) antizyme protein that negatively regulates ODC activity and intracellular polyamine biosynthesis in response to increased intracellular polyamine levels. Binds to ODC monomers, inhibiting the assembly of the functional ODC homodimer, and targets the monomers for ubiquitin-independent proteolytic destruction by the 26S proteasome.</text>
</comment>
<dbReference type="PANTHER" id="PTHR10279:SF10">
    <property type="entry name" value="ORNITHINE DECARBOXYLASE ANTIZYME"/>
    <property type="match status" value="1"/>
</dbReference>
<feature type="region of interest" description="Disordered" evidence="6">
    <location>
        <begin position="1"/>
        <end position="41"/>
    </location>
</feature>
<evidence type="ECO:0000313" key="7">
    <source>
        <dbReference type="EMBL" id="KAJ1917158.1"/>
    </source>
</evidence>
<dbReference type="AlphaFoldDB" id="A0A9W7ZV39"/>
<dbReference type="InterPro" id="IPR016181">
    <property type="entry name" value="Acyl_CoA_acyltransferase"/>
</dbReference>
<dbReference type="GO" id="GO:0005737">
    <property type="term" value="C:cytoplasm"/>
    <property type="evidence" value="ECO:0007669"/>
    <property type="project" value="TreeGrafter"/>
</dbReference>
<dbReference type="Proteomes" id="UP001150538">
    <property type="component" value="Unassembled WGS sequence"/>
</dbReference>
<evidence type="ECO:0000256" key="4">
    <source>
        <dbReference type="ARBA" id="ARBA00017712"/>
    </source>
</evidence>
<evidence type="ECO:0000256" key="3">
    <source>
        <dbReference type="ARBA" id="ARBA00011486"/>
    </source>
</evidence>
<dbReference type="GO" id="GO:0005634">
    <property type="term" value="C:nucleus"/>
    <property type="evidence" value="ECO:0007669"/>
    <property type="project" value="TreeGrafter"/>
</dbReference>
<dbReference type="InterPro" id="IPR038581">
    <property type="entry name" value="ODC_AZ_sf"/>
</dbReference>
<accession>A0A9W7ZV39</accession>
<evidence type="ECO:0000256" key="5">
    <source>
        <dbReference type="ARBA" id="ARBA00022758"/>
    </source>
</evidence>
<dbReference type="GO" id="GO:0075523">
    <property type="term" value="P:viral translational frameshifting"/>
    <property type="evidence" value="ECO:0007669"/>
    <property type="project" value="UniProtKB-KW"/>
</dbReference>
<dbReference type="GO" id="GO:0045732">
    <property type="term" value="P:positive regulation of protein catabolic process"/>
    <property type="evidence" value="ECO:0007669"/>
    <property type="project" value="TreeGrafter"/>
</dbReference>
<dbReference type="PANTHER" id="PTHR10279">
    <property type="entry name" value="ORNITHINE DECARBOXYLASE ANTIZYME"/>
    <property type="match status" value="1"/>
</dbReference>
<comment type="subunit">
    <text evidence="3">Interacts with ODC and thereby sterically blocks ODC homodimerization.</text>
</comment>
<evidence type="ECO:0000313" key="8">
    <source>
        <dbReference type="Proteomes" id="UP001150538"/>
    </source>
</evidence>
<dbReference type="SUPFAM" id="SSF55729">
    <property type="entry name" value="Acyl-CoA N-acyltransferases (Nat)"/>
    <property type="match status" value="1"/>
</dbReference>
<evidence type="ECO:0000256" key="6">
    <source>
        <dbReference type="SAM" id="MobiDB-lite"/>
    </source>
</evidence>
<dbReference type="InterPro" id="IPR002993">
    <property type="entry name" value="ODC_AZ"/>
</dbReference>
<name>A0A9W7ZV39_9FUNG</name>